<evidence type="ECO:0000256" key="2">
    <source>
        <dbReference type="SAM" id="Phobius"/>
    </source>
</evidence>
<feature type="compositionally biased region" description="Basic and acidic residues" evidence="1">
    <location>
        <begin position="679"/>
        <end position="729"/>
    </location>
</feature>
<reference evidence="3 4" key="1">
    <citation type="submission" date="2016-01" db="EMBL/GenBank/DDBJ databases">
        <title>Genome sequencing of Roseivirga spongicola UST030701-084.</title>
        <authorList>
            <person name="Selvaratnam C."/>
            <person name="Thevarajoo S."/>
            <person name="Goh K.M."/>
            <person name="Ee R."/>
            <person name="Chan K.-G."/>
            <person name="Chong C.S."/>
        </authorList>
    </citation>
    <scope>NUCLEOTIDE SEQUENCE [LARGE SCALE GENOMIC DNA]</scope>
    <source>
        <strain evidence="3 4">UST030701-084</strain>
    </source>
</reference>
<dbReference type="EMBL" id="LRPC01000001">
    <property type="protein sequence ID" value="KYG77999.1"/>
    <property type="molecule type" value="Genomic_DNA"/>
</dbReference>
<keyword evidence="2" id="KW-0472">Membrane</keyword>
<evidence type="ECO:0000313" key="3">
    <source>
        <dbReference type="EMBL" id="KYG77999.1"/>
    </source>
</evidence>
<gene>
    <name evidence="3" type="ORF">AWW68_04310</name>
</gene>
<keyword evidence="2" id="KW-0812">Transmembrane</keyword>
<feature type="transmembrane region" description="Helical" evidence="2">
    <location>
        <begin position="156"/>
        <end position="175"/>
    </location>
</feature>
<feature type="transmembrane region" description="Helical" evidence="2">
    <location>
        <begin position="23"/>
        <end position="44"/>
    </location>
</feature>
<comment type="caution">
    <text evidence="3">The sequence shown here is derived from an EMBL/GenBank/DDBJ whole genome shotgun (WGS) entry which is preliminary data.</text>
</comment>
<feature type="compositionally biased region" description="Polar residues" evidence="1">
    <location>
        <begin position="774"/>
        <end position="794"/>
    </location>
</feature>
<name>A0A150XH13_9BACT</name>
<proteinExistence type="predicted"/>
<evidence type="ECO:0000313" key="4">
    <source>
        <dbReference type="Proteomes" id="UP000075606"/>
    </source>
</evidence>
<protein>
    <recommendedName>
        <fullName evidence="5">ATPase</fullName>
    </recommendedName>
</protein>
<feature type="region of interest" description="Disordered" evidence="1">
    <location>
        <begin position="660"/>
        <end position="794"/>
    </location>
</feature>
<accession>A0A150XH13</accession>
<dbReference type="SUPFAM" id="SSF58104">
    <property type="entry name" value="Methyl-accepting chemotaxis protein (MCP) signaling domain"/>
    <property type="match status" value="1"/>
</dbReference>
<keyword evidence="4" id="KW-1185">Reference proteome</keyword>
<dbReference type="RefSeq" id="WP_068216973.1">
    <property type="nucleotide sequence ID" value="NZ_CP139724.1"/>
</dbReference>
<sequence length="1122" mass="129729">MGSNESLIKQLKDYKRKYYKNKAIKGAIILLSGLLIAFLLINTIEFSAHLSKVGRAIVFYTFLTALIVSLYWLVIRHLMVMSNHGSQMSNEEAARQIGKHFPEVSDKLLNVIQLERLSDSQSELLIASIQQKSLKLQQIPFASAIDIKANKKYFKYSYIPASIIVLLFIFIPQFLTESSTRIINYNDEFLPEAPFSFVLDNDKLSGFKDEPFTISVSTQGRAVPENLFVWINERKIKAIQQGQGQFQYQISRLKENTTFRLEAEGLVSSTYEIETYLRPSLSLFSIDLNYPDYTRIADESIKNSGNLTIPEGTLATWNIDASNTESVSFYFHNAEEQLKGESTGKNKFNLSQTIKNGGSYSVQLKNENSTNRDSLKFQIEVIKDRTPSIVLDQYQDTVLYKNIVLGGKIEDDYGFSSLAMHYSYDGEKYESLNLPFNPATLDQSYYYIFKLDSAKIKAGAELTYYVQVSDNDGVNGYKSAKSSSYSFKIPSLEELEKDIEKSSQAVKENIDETLKQTEDLSKKIREADEKLKTKKEMDWQDEKLMQEILNQKEELAKKVDQLKKENQLNNKKLDQFKPQNDEVKNKMEQLQEIMNSVLDDETKKLYDELRELLKQQSDIEEFREKMNELSDQSGNLEEDLERTLELFKKLQFDMALQENIEELENQTQQQQELQEETENGEKTSEDLANKQEELKEDSKKLEEQLEKLNELNQERKNPDQLPQDAKEQIEEIQEEQQKAQEALEEEAQQEQSESVEGEGEQNEEGQQEEQYEGNSPQSKASQSQQRATQKMQELKQSMQNMQNSMQMEQRSEDMDNLRDLVDNLLTLSFNQEGLMDQFKEIRQSDPRVVKLGQEQLKLKDDSQIIQDSLVALSQRVFEISSFVMKELDEMNRQMDGTIESLKEKRLNEVIGKQQFTMTSINNLALLLDDVLQQMQQQMAGSMNGSKKGSKSNPGINGMSELQQQLSDQIKQLKKSGKSGRELSEELAKMAAQQEKLRNTLENFETGMQGNKLGEKIDKLIEQMEQNEWDLINKNITDQTIERQQEILTRMLDAENSMRERGEDDEREARTAEDFELSIPQSLNDYLKAKEKEIELLKTIPAKLNPYYKKETNKYFKKIKEKN</sequence>
<organism evidence="3 4">
    <name type="scientific">Roseivirga spongicola</name>
    <dbReference type="NCBI Taxonomy" id="333140"/>
    <lineage>
        <taxon>Bacteria</taxon>
        <taxon>Pseudomonadati</taxon>
        <taxon>Bacteroidota</taxon>
        <taxon>Cytophagia</taxon>
        <taxon>Cytophagales</taxon>
        <taxon>Roseivirgaceae</taxon>
        <taxon>Roseivirga</taxon>
    </lineage>
</organism>
<feature type="transmembrane region" description="Helical" evidence="2">
    <location>
        <begin position="56"/>
        <end position="74"/>
    </location>
</feature>
<feature type="compositionally biased region" description="Acidic residues" evidence="1">
    <location>
        <begin position="742"/>
        <end position="771"/>
    </location>
</feature>
<feature type="region of interest" description="Disordered" evidence="1">
    <location>
        <begin position="937"/>
        <end position="986"/>
    </location>
</feature>
<evidence type="ECO:0008006" key="5">
    <source>
        <dbReference type="Google" id="ProtNLM"/>
    </source>
</evidence>
<dbReference type="STRING" id="333140.AWW68_04310"/>
<dbReference type="OrthoDB" id="9812498at2"/>
<feature type="compositionally biased region" description="Polar residues" evidence="1">
    <location>
        <begin position="959"/>
        <end position="969"/>
    </location>
</feature>
<feature type="compositionally biased region" description="Low complexity" evidence="1">
    <location>
        <begin position="937"/>
        <end position="957"/>
    </location>
</feature>
<evidence type="ECO:0000256" key="1">
    <source>
        <dbReference type="SAM" id="MobiDB-lite"/>
    </source>
</evidence>
<dbReference type="AlphaFoldDB" id="A0A150XH13"/>
<keyword evidence="2" id="KW-1133">Transmembrane helix</keyword>
<dbReference type="Proteomes" id="UP000075606">
    <property type="component" value="Unassembled WGS sequence"/>
</dbReference>